<dbReference type="Ensembl" id="ENSAMXT00000050603.1">
    <property type="protein sequence ID" value="ENSAMXP00000052187.1"/>
    <property type="gene ID" value="ENSAMXG00000036613.1"/>
</dbReference>
<evidence type="ECO:0000313" key="1">
    <source>
        <dbReference type="Ensembl" id="ENSAMXP00000052187.1"/>
    </source>
</evidence>
<accession>A0A3B1KBV2</accession>
<keyword evidence="2" id="KW-1185">Reference proteome</keyword>
<dbReference type="Proteomes" id="UP000018467">
    <property type="component" value="Unassembled WGS sequence"/>
</dbReference>
<dbReference type="Bgee" id="ENSAMXG00000036613">
    <property type="expression patterns" value="Expressed in brain and 4 other cell types or tissues"/>
</dbReference>
<dbReference type="AlphaFoldDB" id="A0A3B1KBV2"/>
<proteinExistence type="predicted"/>
<reference evidence="1" key="4">
    <citation type="submission" date="2025-09" db="UniProtKB">
        <authorList>
            <consortium name="Ensembl"/>
        </authorList>
    </citation>
    <scope>IDENTIFICATION</scope>
</reference>
<reference evidence="1" key="3">
    <citation type="submission" date="2025-08" db="UniProtKB">
        <authorList>
            <consortium name="Ensembl"/>
        </authorList>
    </citation>
    <scope>IDENTIFICATION</scope>
</reference>
<protein>
    <submittedName>
        <fullName evidence="1">Uncharacterized protein</fullName>
    </submittedName>
</protein>
<evidence type="ECO:0000313" key="2">
    <source>
        <dbReference type="Proteomes" id="UP000018467"/>
    </source>
</evidence>
<reference evidence="2" key="1">
    <citation type="submission" date="2013-03" db="EMBL/GenBank/DDBJ databases">
        <authorList>
            <person name="Jeffery W."/>
            <person name="Warren W."/>
            <person name="Wilson R.K."/>
        </authorList>
    </citation>
    <scope>NUCLEOTIDE SEQUENCE</scope>
    <source>
        <strain evidence="2">female</strain>
    </source>
</reference>
<dbReference type="GeneTree" id="ENSGT01020000231391"/>
<dbReference type="InParanoid" id="A0A3B1KBV2"/>
<name>A0A3B1KBV2_ASTMX</name>
<organism evidence="1 2">
    <name type="scientific">Astyanax mexicanus</name>
    <name type="common">Blind cave fish</name>
    <name type="synonym">Astyanax fasciatus mexicanus</name>
    <dbReference type="NCBI Taxonomy" id="7994"/>
    <lineage>
        <taxon>Eukaryota</taxon>
        <taxon>Metazoa</taxon>
        <taxon>Chordata</taxon>
        <taxon>Craniata</taxon>
        <taxon>Vertebrata</taxon>
        <taxon>Euteleostomi</taxon>
        <taxon>Actinopterygii</taxon>
        <taxon>Neopterygii</taxon>
        <taxon>Teleostei</taxon>
        <taxon>Ostariophysi</taxon>
        <taxon>Characiformes</taxon>
        <taxon>Characoidei</taxon>
        <taxon>Acestrorhamphidae</taxon>
        <taxon>Acestrorhamphinae</taxon>
        <taxon>Astyanax</taxon>
    </lineage>
</organism>
<sequence>ITRTMMLAVPERTGTPPSTAVSIKLCIACSSRIKSAIFDPSLPVCTSISKLSLSLK</sequence>
<reference evidence="2" key="2">
    <citation type="journal article" date="2014" name="Nat. Commun.">
        <title>The cavefish genome reveals candidate genes for eye loss.</title>
        <authorList>
            <person name="McGaugh S.E."/>
            <person name="Gross J.B."/>
            <person name="Aken B."/>
            <person name="Blin M."/>
            <person name="Borowsky R."/>
            <person name="Chalopin D."/>
            <person name="Hinaux H."/>
            <person name="Jeffery W.R."/>
            <person name="Keene A."/>
            <person name="Ma L."/>
            <person name="Minx P."/>
            <person name="Murphy D."/>
            <person name="O'Quin K.E."/>
            <person name="Retaux S."/>
            <person name="Rohner N."/>
            <person name="Searle S.M."/>
            <person name="Stahl B.A."/>
            <person name="Tabin C."/>
            <person name="Volff J.N."/>
            <person name="Yoshizawa M."/>
            <person name="Warren W.C."/>
        </authorList>
    </citation>
    <scope>NUCLEOTIDE SEQUENCE [LARGE SCALE GENOMIC DNA]</scope>
    <source>
        <strain evidence="2">female</strain>
    </source>
</reference>